<feature type="compositionally biased region" description="Pro residues" evidence="1">
    <location>
        <begin position="1016"/>
        <end position="1026"/>
    </location>
</feature>
<feature type="region of interest" description="Disordered" evidence="1">
    <location>
        <begin position="306"/>
        <end position="327"/>
    </location>
</feature>
<keyword evidence="2" id="KW-1133">Transmembrane helix</keyword>
<dbReference type="Gene3D" id="3.30.70.960">
    <property type="entry name" value="SEA domain"/>
    <property type="match status" value="15"/>
</dbReference>
<feature type="domain" description="SEA" evidence="3">
    <location>
        <begin position="526"/>
        <end position="639"/>
    </location>
</feature>
<keyword evidence="2" id="KW-0472">Membrane</keyword>
<dbReference type="Proteomes" id="UP001318040">
    <property type="component" value="Chromosome 57"/>
</dbReference>
<feature type="domain" description="SEA" evidence="3">
    <location>
        <begin position="1591"/>
        <end position="1705"/>
    </location>
</feature>
<organism evidence="4 5">
    <name type="scientific">Petromyzon marinus</name>
    <name type="common">Sea lamprey</name>
    <dbReference type="NCBI Taxonomy" id="7757"/>
    <lineage>
        <taxon>Eukaryota</taxon>
        <taxon>Metazoa</taxon>
        <taxon>Chordata</taxon>
        <taxon>Craniata</taxon>
        <taxon>Vertebrata</taxon>
        <taxon>Cyclostomata</taxon>
        <taxon>Hyperoartia</taxon>
        <taxon>Petromyzontiformes</taxon>
        <taxon>Petromyzontidae</taxon>
        <taxon>Petromyzon</taxon>
    </lineage>
</organism>
<feature type="domain" description="SEA" evidence="3">
    <location>
        <begin position="1864"/>
        <end position="1977"/>
    </location>
</feature>
<feature type="domain" description="SEA" evidence="3">
    <location>
        <begin position="342"/>
        <end position="455"/>
    </location>
</feature>
<dbReference type="SMART" id="SM00200">
    <property type="entry name" value="SEA"/>
    <property type="match status" value="6"/>
</dbReference>
<dbReference type="InterPro" id="IPR028850">
    <property type="entry name" value="MUC16"/>
</dbReference>
<keyword evidence="2" id="KW-0812">Transmembrane</keyword>
<dbReference type="RefSeq" id="XP_032831630.1">
    <property type="nucleotide sequence ID" value="XM_032975739.1"/>
</dbReference>
<gene>
    <name evidence="5" type="primary">LOC116954925</name>
</gene>
<evidence type="ECO:0000256" key="1">
    <source>
        <dbReference type="SAM" id="MobiDB-lite"/>
    </source>
</evidence>
<feature type="compositionally biased region" description="Pro residues" evidence="1">
    <location>
        <begin position="464"/>
        <end position="474"/>
    </location>
</feature>
<feature type="compositionally biased region" description="Low complexity" evidence="1">
    <location>
        <begin position="659"/>
        <end position="684"/>
    </location>
</feature>
<protein>
    <submittedName>
        <fullName evidence="5">Mucin-2-like isoform X1</fullName>
    </submittedName>
</protein>
<dbReference type="PROSITE" id="PS50024">
    <property type="entry name" value="SEA"/>
    <property type="match status" value="15"/>
</dbReference>
<dbReference type="KEGG" id="pmrn:116954925"/>
<dbReference type="SUPFAM" id="SSF82671">
    <property type="entry name" value="SEA domain"/>
    <property type="match status" value="15"/>
</dbReference>
<feature type="compositionally biased region" description="Pro residues" evidence="1">
    <location>
        <begin position="1384"/>
        <end position="1394"/>
    </location>
</feature>
<feature type="compositionally biased region" description="Low complexity" evidence="1">
    <location>
        <begin position="114"/>
        <end position="137"/>
    </location>
</feature>
<feature type="domain" description="SEA" evidence="3">
    <location>
        <begin position="1446"/>
        <end position="1559"/>
    </location>
</feature>
<feature type="compositionally biased region" description="Low complexity" evidence="1">
    <location>
        <begin position="843"/>
        <end position="864"/>
    </location>
</feature>
<dbReference type="InterPro" id="IPR000082">
    <property type="entry name" value="SEA_dom"/>
</dbReference>
<feature type="domain" description="SEA" evidence="3">
    <location>
        <begin position="169"/>
        <end position="282"/>
    </location>
</feature>
<sequence>MRISTTAAKATTTASVNGTTTVPPAASTASTRATAGLLTSQTTAVTPNATEGLIVPVTQPPINAAKSTTTVPVHVTTSIVPGFTSSVTTLSSTSLPPSVVSNTPISINTPGWMTTTTPTTTTPTTTTPTTTTTTGVPPTAPPTTSPTATTAITVAPTAPIVPVTTTTATFQHFYIKFTIVNRNYSSDLAQSYSPLRTEYTTNISNLLENLFYQEIGDAMQACTVTNYWEGPLVVVARCEFTNTSSVNESVVDAAFRAGTTQLSSLGPYLLKNTDLTVTRTEPLPPTGTPATTSAVTAPVATTTSASASNVTTSQSITQAPTVPEPSQLIPTTSPPFAPTVGDQQHFYIKFTIVNRNYSSDLAQSYSPLRTEYTTNISNLLENLFYQEIGDALQACTVTNYWEGPLVVVARCEFTNTSSVNESVVDAAFKAGTTQLSSLGPYLLKNTDLTVTRTEPMPPSATQAPPSPATPPSMTPPGTGLPPSVSTTAALTTKQTTTTEAPIVPVTNKPINAGKTTTAPVGLTQGPVQHFYIKFTIVNRNYSSDLAQSYSPLRTEYTTNISNLLENLFYQEIGDALQACTVTNYWEGPLVVVARCEFTNTSSVNESVVDAAFKAGTTQLSSLGPYLLKNTDLTVTRTEPMPPSATQAPPSPATPPSTTPPGTGLPPSVSTTAALTTKQTTTTEAPIVPVTNKPINAGKTTTAPVGLTQGPVQHFYIKFTIVNRNYSSDLAQSYSPLRTEYTTNISNLLENLFFQEIGDALQACTVTNYWEGPLVVVARCEFTNTSSVNESVVDAAFRAGTTQLSSLGPYLLKKTDLTVTRTEPMPPSATQAPPSPATPPSTTPPGTGLPPSVSTTAALTTKQTTTTEAPIVPVTNKPINAGKTTTAPVGLTQGPVQHFYIKFTIVNRNYSSDLAQSYSPLRTEYTTNISNLLDNLFAQEIGHGFQTCHVAKYWEGPLVVVARCEFTNTSSVNESVVDAAFRAGTTQLSSLGPYLLKKTDLTVTRTEPMPPSATQAPPSPATPPSTTPPGTGLPPSVSTTAALTTKQTTTTEAPIVPVTNKPINAGKTTTAPVGLTQGPVQHFYIKFTIVNRNYSSDLAQSYSPLRTEYTTNISNLLENLFFQEIGDALQACTVTNYWEGPLVVVARCEFTNTSSVNESVVDAAFRAGTTQLSSLGPYLLKKTDLTVTRTEPMPPSATQAPPSPATPPSTTPPGTGLPPSVSTTAALTTKQTTTTEAPIVPVTNKPINAGKTTTAPVGLTQGPVQHFYIKFTIVNRNYSSDLAQSYSPLRTEYTTNISNLLDNLFAQEIGHGFQTCHVAKYWEGPLVVVARCEFTNTSSVNESVVDAAFRAGTTQLSSLGPYLLKKTDLTVTRTEPMPPSATQAPPSPATPPSTTPPGTGLPPSVSTTAALTTKQTTTTEAPIVPVTNKPINAGKTTTAPVGLTQGPVQHFYIKFTIVNRNYSSDLAQSYSPLRTEYTTNISNLLDNLFAQEIGHGFQTCHVAKYWEGPLVVVARCEFTNTSSVNESVVDAAFKAGTTQLSSLGPYLLNKTDLTVTRTEPLPPTQASTTTGTIVPAATTMKPTVAVGPTQEPLQHFYIKLTIVNRNYSSDLAQNNSTLRQEYTANISGLLEDLFRKQVSNTQHNCTVTNYWPGTLVVVVARCEFTNTSSVNESVVDAAFKAGTTQLSSLGPYLLNKTDLTVTRTEPLPPTQASTTTGTIVPAATTMKPTVAVGPTQEPLQHFYIKLTIVNRNYSSDLAQNNSTLRQEYTANISGLLEDLFRKQVSNTQHNCTVTNYWPGTLVVVVAKCEFTNTSSVNETVVDAAFKNGTQQLTSLGDYLLNTTALSVTRTEPLPPTEAPIAAPETLVAFFIKFTVVNYNYTVDLGNSSSPLYQEHSKNISQELEKLYKNVKGINLKNCTVVDFWDQPLTVVAKCFFVNASDVNNNSVFENFKNGTKSLKKLGNYSLTEKDADVTVTTEQPVRPTVQPVRPTVQPVSPTVQPVLPTEALKDFDIQFTIHNHTFTKELKDNNSSTYKEYVKNITELVENLYRTKYNKTLHYCVITGFTEGSIKVDCKCYFTNSSTVTVADILETFSNKTDGIDLLGAYKLQPNKLTVNGIKPEHEKLKTFYIQFRPFLKKESLEDAVFKKNVTDELEKLFNQELVNITRNCSWVGRTDDYVITEKCDFLDSPDLNETVISDAFIKGTHNITKLGNYQLQNDGTFNVSNKPIVPAEKLKPYYLKFTVTNHKYKTDLETVTSQSYADITKGISAELDKLFNKEIVNKSRGCTIVDYWPADNDGTPKNLVVVAKCNFTDTPEVNRTVVMDAFYKGTNGTYKLGEYDLMHNDIFVDDKPIVPAEKLKPYYLKFTVTNHKYKTDLETVTSQSYADITKGISAELDKLFNKEIVNKSRGCTIVDYWPADNDGTPKNLVVVAKCNFTDTPEVNETVVKDAFYKGTNGTYKLGEYDLMYNDIVVDAHRPSQPEVFKDFNIQFTISNHSFAPDLYNPNSLLYKEYVKNITDRLENLYKTKYNGTFKYCNVTGLRIGSIIVDCHCYFSNSTTSVPDIKNTFANGTGGVVNLGDYQLSPNSLQVYQNNILVSTAAPTTTKPIYPAMKPLPYWIIFIIALCCLLFGAMLLLCLLMLCVKYCRHHTGKYQTMQRPWGTYYPHLDLRKTH</sequence>
<feature type="compositionally biased region" description="Low complexity" evidence="1">
    <location>
        <begin position="475"/>
        <end position="497"/>
    </location>
</feature>
<feature type="domain" description="SEA" evidence="3">
    <location>
        <begin position="2233"/>
        <end position="2353"/>
    </location>
</feature>
<feature type="region of interest" description="Disordered" evidence="1">
    <location>
        <begin position="106"/>
        <end position="146"/>
    </location>
</feature>
<dbReference type="PANTHER" id="PTHR14672:SF1">
    <property type="entry name" value="MUCIN-16"/>
    <property type="match status" value="1"/>
</dbReference>
<feature type="domain" description="SEA" evidence="3">
    <location>
        <begin position="894"/>
        <end position="1007"/>
    </location>
</feature>
<feature type="compositionally biased region" description="Low complexity" evidence="1">
    <location>
        <begin position="1027"/>
        <end position="1048"/>
    </location>
</feature>
<name>A0AAJ7UAF5_PETMA</name>
<feature type="domain" description="SEA" evidence="3">
    <location>
        <begin position="1078"/>
        <end position="1191"/>
    </location>
</feature>
<feature type="compositionally biased region" description="Pro residues" evidence="1">
    <location>
        <begin position="1200"/>
        <end position="1210"/>
    </location>
</feature>
<feature type="region of interest" description="Disordered" evidence="1">
    <location>
        <begin position="1"/>
        <end position="28"/>
    </location>
</feature>
<feature type="domain" description="SEA" evidence="3">
    <location>
        <begin position="1262"/>
        <end position="1375"/>
    </location>
</feature>
<evidence type="ECO:0000313" key="5">
    <source>
        <dbReference type="RefSeq" id="XP_032831630.1"/>
    </source>
</evidence>
<feature type="domain" description="SEA" evidence="3">
    <location>
        <begin position="2358"/>
        <end position="2478"/>
    </location>
</feature>
<feature type="region of interest" description="Disordered" evidence="1">
    <location>
        <begin position="1188"/>
        <end position="1232"/>
    </location>
</feature>
<evidence type="ECO:0000313" key="4">
    <source>
        <dbReference type="Proteomes" id="UP001318040"/>
    </source>
</evidence>
<feature type="region of interest" description="Disordered" evidence="1">
    <location>
        <begin position="635"/>
        <end position="695"/>
    </location>
</feature>
<proteinExistence type="predicted"/>
<dbReference type="PANTHER" id="PTHR14672">
    <property type="entry name" value="MUCIN-16"/>
    <property type="match status" value="1"/>
</dbReference>
<feature type="compositionally biased region" description="Pro residues" evidence="1">
    <location>
        <begin position="648"/>
        <end position="658"/>
    </location>
</feature>
<feature type="domain" description="SEA" evidence="3">
    <location>
        <begin position="2483"/>
        <end position="2595"/>
    </location>
</feature>
<feature type="domain" description="SEA" evidence="3">
    <location>
        <begin position="710"/>
        <end position="823"/>
    </location>
</feature>
<feature type="domain" description="SEA" evidence="3">
    <location>
        <begin position="1737"/>
        <end position="1851"/>
    </location>
</feature>
<feature type="compositionally biased region" description="Pro residues" evidence="1">
    <location>
        <begin position="832"/>
        <end position="842"/>
    </location>
</feature>
<dbReference type="Pfam" id="PF01390">
    <property type="entry name" value="SEA"/>
    <property type="match status" value="15"/>
</dbReference>
<feature type="region of interest" description="Disordered" evidence="1">
    <location>
        <begin position="1004"/>
        <end position="1048"/>
    </location>
</feature>
<evidence type="ECO:0000256" key="2">
    <source>
        <dbReference type="SAM" id="Phobius"/>
    </source>
</evidence>
<feature type="transmembrane region" description="Helical" evidence="2">
    <location>
        <begin position="2615"/>
        <end position="2643"/>
    </location>
</feature>
<evidence type="ECO:0000259" key="3">
    <source>
        <dbReference type="PROSITE" id="PS50024"/>
    </source>
</evidence>
<dbReference type="InterPro" id="IPR036364">
    <property type="entry name" value="SEA_dom_sf"/>
</dbReference>
<accession>A0AAJ7UAF5</accession>
<feature type="region of interest" description="Disordered" evidence="1">
    <location>
        <begin position="451"/>
        <end position="497"/>
    </location>
</feature>
<keyword evidence="4" id="KW-1185">Reference proteome</keyword>
<feature type="compositionally biased region" description="Low complexity" evidence="1">
    <location>
        <begin position="1211"/>
        <end position="1232"/>
    </location>
</feature>
<feature type="region of interest" description="Disordered" evidence="1">
    <location>
        <begin position="820"/>
        <end position="864"/>
    </location>
</feature>
<feature type="domain" description="SEA" evidence="3">
    <location>
        <begin position="2006"/>
        <end position="2119"/>
    </location>
</feature>
<reference evidence="5" key="1">
    <citation type="submission" date="2025-08" db="UniProtKB">
        <authorList>
            <consortium name="RefSeq"/>
        </authorList>
    </citation>
    <scope>IDENTIFICATION</scope>
    <source>
        <tissue evidence="5">Sperm</tissue>
    </source>
</reference>
<feature type="compositionally biased region" description="Low complexity" evidence="1">
    <location>
        <begin position="1395"/>
        <end position="1416"/>
    </location>
</feature>
<feature type="region of interest" description="Disordered" evidence="1">
    <location>
        <begin position="1372"/>
        <end position="1416"/>
    </location>
</feature>